<dbReference type="InterPro" id="IPR010330">
    <property type="entry name" value="CoiA_nuc"/>
</dbReference>
<dbReference type="AlphaFoldDB" id="A0A386PUG6"/>
<evidence type="ECO:0000313" key="3">
    <source>
        <dbReference type="Proteomes" id="UP000267208"/>
    </source>
</evidence>
<feature type="domain" description="Competence protein CoiA nuclease-like" evidence="1">
    <location>
        <begin position="57"/>
        <end position="194"/>
    </location>
</feature>
<protein>
    <recommendedName>
        <fullName evidence="1">Competence protein CoiA nuclease-like domain-containing protein</fullName>
    </recommendedName>
</protein>
<gene>
    <name evidence="2" type="ORF">D1B17_09140</name>
</gene>
<name>A0A386PUG6_9LACO</name>
<dbReference type="Proteomes" id="UP000267208">
    <property type="component" value="Chromosome"/>
</dbReference>
<reference evidence="3" key="1">
    <citation type="submission" date="2018-08" db="EMBL/GenBank/DDBJ databases">
        <title>Genome of Lactobacillus sp. HBUAS52074.</title>
        <authorList>
            <person name="Guo Z."/>
            <person name="Zhang Z.D."/>
        </authorList>
    </citation>
    <scope>NUCLEOTIDE SEQUENCE [LARGE SCALE GENOMIC DNA]</scope>
    <source>
        <strain evidence="3">HBUAS52074</strain>
    </source>
</reference>
<proteinExistence type="predicted"/>
<dbReference type="OrthoDB" id="3784230at2"/>
<evidence type="ECO:0000259" key="1">
    <source>
        <dbReference type="Pfam" id="PF06054"/>
    </source>
</evidence>
<dbReference type="RefSeq" id="WP_120143018.1">
    <property type="nucleotide sequence ID" value="NZ_CP031933.2"/>
</dbReference>
<keyword evidence="3" id="KW-1185">Reference proteome</keyword>
<sequence>MYAALDEQGTLIYAQEAVENQKYFCCHCEKQVKLILTESRKYFRHANKSNNSINERLIHQKGKQLILEELSKYKFEKLESEYYLPEIKQRPDVFINRQLVIEYQCARIDESVLEERVAGYRKLGLESIWILGDAYLETRVHREHLKFIAYSEAYGYYLLMLDSLKQQLTLFHHIKFIGPFNKIFFQREIFSLTNLPNLFSFQVVEYPLHPLMMQDYLVKKLRQKNDPHSQWVKMNFYQQNQQTVESYLEGYAFLPQAPIYQTPAWQRVCGSEVNLLKQPLLTEGQVKNNLGKDYYYP</sequence>
<dbReference type="EMBL" id="CP031933">
    <property type="protein sequence ID" value="AYE38788.1"/>
    <property type="molecule type" value="Genomic_DNA"/>
</dbReference>
<organism evidence="2 3">
    <name type="scientific">Companilactobacillus zhachilii</name>
    <dbReference type="NCBI Taxonomy" id="2304606"/>
    <lineage>
        <taxon>Bacteria</taxon>
        <taxon>Bacillati</taxon>
        <taxon>Bacillota</taxon>
        <taxon>Bacilli</taxon>
        <taxon>Lactobacillales</taxon>
        <taxon>Lactobacillaceae</taxon>
        <taxon>Companilactobacillus</taxon>
    </lineage>
</organism>
<dbReference type="Pfam" id="PF06054">
    <property type="entry name" value="CoiA_nuc"/>
    <property type="match status" value="1"/>
</dbReference>
<evidence type="ECO:0000313" key="2">
    <source>
        <dbReference type="EMBL" id="AYE38788.1"/>
    </source>
</evidence>
<accession>A0A386PUG6</accession>
<dbReference type="KEGG" id="lzh:D1B17_09140"/>